<dbReference type="AlphaFoldDB" id="A0A2R8BYE7"/>
<evidence type="ECO:0008006" key="3">
    <source>
        <dbReference type="Google" id="ProtNLM"/>
    </source>
</evidence>
<proteinExistence type="predicted"/>
<dbReference type="InterPro" id="IPR013024">
    <property type="entry name" value="GGCT-like"/>
</dbReference>
<dbReference type="Proteomes" id="UP000244912">
    <property type="component" value="Unassembled WGS sequence"/>
</dbReference>
<keyword evidence="2" id="KW-1185">Reference proteome</keyword>
<dbReference type="OrthoDB" id="5567366at2"/>
<dbReference type="Gene3D" id="3.10.490.10">
    <property type="entry name" value="Gamma-glutamyl cyclotransferase-like"/>
    <property type="match status" value="1"/>
</dbReference>
<accession>A0A2R8BYE7</accession>
<reference evidence="2" key="1">
    <citation type="submission" date="2018-03" db="EMBL/GenBank/DDBJ databases">
        <authorList>
            <person name="Rodrigo-Torres L."/>
            <person name="Arahal R. D."/>
            <person name="Lucena T."/>
        </authorList>
    </citation>
    <scope>NUCLEOTIDE SEQUENCE [LARGE SCALE GENOMIC DNA]</scope>
    <source>
        <strain evidence="2">CECT 8504</strain>
    </source>
</reference>
<dbReference type="SUPFAM" id="SSF110857">
    <property type="entry name" value="Gamma-glutamyl cyclotransferase-like"/>
    <property type="match status" value="1"/>
</dbReference>
<evidence type="ECO:0000313" key="1">
    <source>
        <dbReference type="EMBL" id="SPJ25096.1"/>
    </source>
</evidence>
<dbReference type="RefSeq" id="WP_108894907.1">
    <property type="nucleotide sequence ID" value="NZ_ONZF01000007.1"/>
</dbReference>
<dbReference type="InterPro" id="IPR036568">
    <property type="entry name" value="GGCT-like_sf"/>
</dbReference>
<dbReference type="EMBL" id="ONZF01000007">
    <property type="protein sequence ID" value="SPJ25096.1"/>
    <property type="molecule type" value="Genomic_DNA"/>
</dbReference>
<organism evidence="1 2">
    <name type="scientific">Palleronia abyssalis</name>
    <dbReference type="NCBI Taxonomy" id="1501240"/>
    <lineage>
        <taxon>Bacteria</taxon>
        <taxon>Pseudomonadati</taxon>
        <taxon>Pseudomonadota</taxon>
        <taxon>Alphaproteobacteria</taxon>
        <taxon>Rhodobacterales</taxon>
        <taxon>Roseobacteraceae</taxon>
        <taxon>Palleronia</taxon>
    </lineage>
</organism>
<gene>
    <name evidence="1" type="ORF">PAA8504_02942</name>
</gene>
<protein>
    <recommendedName>
        <fullName evidence="3">Gamma-glutamylcyclotransferase AIG2-like domain-containing protein</fullName>
    </recommendedName>
</protein>
<name>A0A2R8BYE7_9RHOB</name>
<evidence type="ECO:0000313" key="2">
    <source>
        <dbReference type="Proteomes" id="UP000244912"/>
    </source>
</evidence>
<dbReference type="CDD" id="cd06661">
    <property type="entry name" value="GGCT_like"/>
    <property type="match status" value="1"/>
</dbReference>
<sequence length="196" mass="21668">MSDPFFFGYGSLVNRRTHAYTPAHPATLQGWRRTWRATALRPAAFLTARPSPDSEIDGLIAPVPGGDWAALDQREAGYDRVPAPQVRHPLTRPHDIAVYSIPPRPDDGDGSPILLSYLDVVVQGFLTEFGASGVHRFFETTDNWDLPVADDRAAPLYPRAQKTSPEELRLTDDWLARLDCRIIHASETGLGQDAAP</sequence>